<proteinExistence type="predicted"/>
<dbReference type="OrthoDB" id="9779877at2"/>
<dbReference type="Proteomes" id="UP000220102">
    <property type="component" value="Unassembled WGS sequence"/>
</dbReference>
<keyword evidence="1" id="KW-0472">Membrane</keyword>
<dbReference type="Pfam" id="PF11141">
    <property type="entry name" value="DUF2914"/>
    <property type="match status" value="1"/>
</dbReference>
<comment type="caution">
    <text evidence="3">The sequence shown here is derived from an EMBL/GenBank/DDBJ whole genome shotgun (WGS) entry which is preliminary data.</text>
</comment>
<name>A0A2A8CUS1_9BACT</name>
<dbReference type="EMBL" id="PDEQ01000008">
    <property type="protein sequence ID" value="PEN12253.1"/>
    <property type="molecule type" value="Genomic_DNA"/>
</dbReference>
<evidence type="ECO:0000256" key="1">
    <source>
        <dbReference type="SAM" id="Phobius"/>
    </source>
</evidence>
<keyword evidence="1" id="KW-0812">Transmembrane</keyword>
<dbReference type="AlphaFoldDB" id="A0A2A8CUS1"/>
<dbReference type="RefSeq" id="WP_098077389.1">
    <property type="nucleotide sequence ID" value="NZ_PDEQ01000008.1"/>
</dbReference>
<feature type="domain" description="DUF2914" evidence="2">
    <location>
        <begin position="311"/>
        <end position="378"/>
    </location>
</feature>
<organism evidence="3 4">
    <name type="scientific">Longibacter salinarum</name>
    <dbReference type="NCBI Taxonomy" id="1850348"/>
    <lineage>
        <taxon>Bacteria</taxon>
        <taxon>Pseudomonadati</taxon>
        <taxon>Rhodothermota</taxon>
        <taxon>Rhodothermia</taxon>
        <taxon>Rhodothermales</taxon>
        <taxon>Salisaetaceae</taxon>
        <taxon>Longibacter</taxon>
    </lineage>
</organism>
<sequence>MSTDVAATEAAGSAAGFLGSIMNRLDASPRYRLARLFYRRHENLLPPTLFLGGVGWDAATLRRIDAIVDNVFLAVYLALLGAFIMLTAFDRAEKLKLKPLKQISGWSTGAIQFLCGGLFSAYVIYYTQSASLTTASLFLLVLVTLLVANEFMWERTGTGNLYILFGIYFLAVFCYFTFFLPIVFGTMGYGLFILSGIVSALIVGSMLFVLFKAGVFPSTRAYAGAASVVVGLLLLVNLFYVQHWIPPVPLALRHGGMYRGVEVQGEAYALKYAKPDWYAFWEDPDEEVIEYAPGDEVHCFAAVFAPTELETNVYHRWQTWNQRTESWVSTDRIGYGVEGGRDNGYRGSTFKRNVQPGKWRVTIETEDRRPIGRVNFEIVRADTSETREYGTRLYY</sequence>
<feature type="transmembrane region" description="Helical" evidence="1">
    <location>
        <begin position="130"/>
        <end position="149"/>
    </location>
</feature>
<gene>
    <name evidence="3" type="ORF">CRI94_14535</name>
</gene>
<feature type="transmembrane region" description="Helical" evidence="1">
    <location>
        <begin position="189"/>
        <end position="210"/>
    </location>
</feature>
<protein>
    <recommendedName>
        <fullName evidence="2">DUF2914 domain-containing protein</fullName>
    </recommendedName>
</protein>
<feature type="transmembrane region" description="Helical" evidence="1">
    <location>
        <begin position="71"/>
        <end position="91"/>
    </location>
</feature>
<feature type="transmembrane region" description="Helical" evidence="1">
    <location>
        <begin position="222"/>
        <end position="241"/>
    </location>
</feature>
<feature type="transmembrane region" description="Helical" evidence="1">
    <location>
        <begin position="161"/>
        <end position="183"/>
    </location>
</feature>
<evidence type="ECO:0000313" key="3">
    <source>
        <dbReference type="EMBL" id="PEN12253.1"/>
    </source>
</evidence>
<reference evidence="3 4" key="1">
    <citation type="submission" date="2017-10" db="EMBL/GenBank/DDBJ databases">
        <title>Draft genome of Longibacter Salinarum.</title>
        <authorList>
            <person name="Goh K.M."/>
            <person name="Shamsir M.S."/>
            <person name="Lim S.W."/>
        </authorList>
    </citation>
    <scope>NUCLEOTIDE SEQUENCE [LARGE SCALE GENOMIC DNA]</scope>
    <source>
        <strain evidence="3 4">KCTC 52045</strain>
    </source>
</reference>
<evidence type="ECO:0000313" key="4">
    <source>
        <dbReference type="Proteomes" id="UP000220102"/>
    </source>
</evidence>
<keyword evidence="1" id="KW-1133">Transmembrane helix</keyword>
<feature type="transmembrane region" description="Helical" evidence="1">
    <location>
        <begin position="103"/>
        <end position="124"/>
    </location>
</feature>
<keyword evidence="4" id="KW-1185">Reference proteome</keyword>
<evidence type="ECO:0000259" key="2">
    <source>
        <dbReference type="Pfam" id="PF11141"/>
    </source>
</evidence>
<accession>A0A2A8CUS1</accession>
<dbReference type="InterPro" id="IPR022606">
    <property type="entry name" value="DUF2914"/>
</dbReference>